<dbReference type="Gene3D" id="3.20.20.80">
    <property type="entry name" value="Glycosidases"/>
    <property type="match status" value="1"/>
</dbReference>
<dbReference type="PANTHER" id="PTHR34983">
    <property type="entry name" value="ARABINOGALACTAN ENDO-BETA-1,4-GALACTANASE A"/>
    <property type="match status" value="1"/>
</dbReference>
<evidence type="ECO:0000313" key="11">
    <source>
        <dbReference type="Proteomes" id="UP001600941"/>
    </source>
</evidence>
<dbReference type="SUPFAM" id="SSF51445">
    <property type="entry name" value="(Trans)glycosidases"/>
    <property type="match status" value="1"/>
</dbReference>
<feature type="signal peptide" evidence="6">
    <location>
        <begin position="1"/>
        <end position="25"/>
    </location>
</feature>
<dbReference type="InterPro" id="IPR008969">
    <property type="entry name" value="CarboxyPept-like_regulatory"/>
</dbReference>
<keyword evidence="8" id="KW-0472">Membrane</keyword>
<evidence type="ECO:0000256" key="3">
    <source>
        <dbReference type="ARBA" id="ARBA00012556"/>
    </source>
</evidence>
<dbReference type="RefSeq" id="WP_227210385.1">
    <property type="nucleotide sequence ID" value="NZ_BAABZQ010000001.1"/>
</dbReference>
<accession>A0ABQ0BQ77</accession>
<dbReference type="InterPro" id="IPR017853">
    <property type="entry name" value="GH"/>
</dbReference>
<keyword evidence="5 6" id="KW-0326">Glycosidase</keyword>
<comment type="similarity">
    <text evidence="2 6">Belongs to the glycosyl hydrolase 53 family.</text>
</comment>
<evidence type="ECO:0000256" key="2">
    <source>
        <dbReference type="ARBA" id="ARBA00010687"/>
    </source>
</evidence>
<evidence type="ECO:0000256" key="7">
    <source>
        <dbReference type="SAM" id="MobiDB-lite"/>
    </source>
</evidence>
<gene>
    <name evidence="10" type="ORF">K340107D12_14770</name>
</gene>
<feature type="compositionally biased region" description="Basic and acidic residues" evidence="7">
    <location>
        <begin position="1210"/>
        <end position="1220"/>
    </location>
</feature>
<dbReference type="Pfam" id="PF07745">
    <property type="entry name" value="Glyco_hydro_53"/>
    <property type="match status" value="1"/>
</dbReference>
<evidence type="ECO:0000259" key="9">
    <source>
        <dbReference type="Pfam" id="PF18998"/>
    </source>
</evidence>
<feature type="chain" id="PRO_5044998679" description="Arabinogalactan endo-beta-1,4-galactanase" evidence="6">
    <location>
        <begin position="26"/>
        <end position="1293"/>
    </location>
</feature>
<feature type="transmembrane region" description="Helical" evidence="8">
    <location>
        <begin position="1263"/>
        <end position="1281"/>
    </location>
</feature>
<comment type="caution">
    <text evidence="10">The sequence shown here is derived from an EMBL/GenBank/DDBJ whole genome shotgun (WGS) entry which is preliminary data.</text>
</comment>
<proteinExistence type="inferred from homology"/>
<keyword evidence="6" id="KW-0732">Signal</keyword>
<dbReference type="SUPFAM" id="SSF49452">
    <property type="entry name" value="Starch-binding domain-like"/>
    <property type="match status" value="1"/>
</dbReference>
<protein>
    <recommendedName>
        <fullName evidence="3 6">Arabinogalactan endo-beta-1,4-galactanase</fullName>
        <ecNumber evidence="3 6">3.2.1.89</ecNumber>
    </recommendedName>
</protein>
<keyword evidence="8" id="KW-0812">Transmembrane</keyword>
<dbReference type="Pfam" id="PF18998">
    <property type="entry name" value="Flg_new_2"/>
    <property type="match status" value="1"/>
</dbReference>
<evidence type="ECO:0000313" key="10">
    <source>
        <dbReference type="EMBL" id="GAA6498661.1"/>
    </source>
</evidence>
<dbReference type="Pfam" id="PF13620">
    <property type="entry name" value="CarboxypepD_reg"/>
    <property type="match status" value="3"/>
</dbReference>
<feature type="domain" description="Bacterial repeat" evidence="9">
    <location>
        <begin position="1083"/>
        <end position="1156"/>
    </location>
</feature>
<organism evidence="10 11">
    <name type="scientific">Blautia parvula</name>
    <dbReference type="NCBI Taxonomy" id="2877527"/>
    <lineage>
        <taxon>Bacteria</taxon>
        <taxon>Bacillati</taxon>
        <taxon>Bacillota</taxon>
        <taxon>Clostridia</taxon>
        <taxon>Lachnospirales</taxon>
        <taxon>Lachnospiraceae</taxon>
        <taxon>Blautia</taxon>
    </lineage>
</organism>
<dbReference type="InterPro" id="IPR013784">
    <property type="entry name" value="Carb-bd-like_fold"/>
</dbReference>
<feature type="compositionally biased region" description="Basic and acidic residues" evidence="7">
    <location>
        <begin position="1157"/>
        <end position="1176"/>
    </location>
</feature>
<dbReference type="EMBL" id="BAABZQ010000001">
    <property type="protein sequence ID" value="GAA6498661.1"/>
    <property type="molecule type" value="Genomic_DNA"/>
</dbReference>
<keyword evidence="11" id="KW-1185">Reference proteome</keyword>
<name>A0ABQ0BQ77_9FIRM</name>
<dbReference type="PANTHER" id="PTHR34983:SF1">
    <property type="entry name" value="ARABINOGALACTAN ENDO-BETA-1,4-GALACTANASE A"/>
    <property type="match status" value="1"/>
</dbReference>
<dbReference type="Proteomes" id="UP001600941">
    <property type="component" value="Unassembled WGS sequence"/>
</dbReference>
<dbReference type="Gene3D" id="2.60.40.1120">
    <property type="entry name" value="Carboxypeptidase-like, regulatory domain"/>
    <property type="match status" value="3"/>
</dbReference>
<evidence type="ECO:0000256" key="1">
    <source>
        <dbReference type="ARBA" id="ARBA00001695"/>
    </source>
</evidence>
<feature type="region of interest" description="Disordered" evidence="7">
    <location>
        <begin position="1157"/>
        <end position="1258"/>
    </location>
</feature>
<evidence type="ECO:0000256" key="8">
    <source>
        <dbReference type="SAM" id="Phobius"/>
    </source>
</evidence>
<dbReference type="EC" id="3.2.1.89" evidence="3 6"/>
<keyword evidence="8" id="KW-1133">Transmembrane helix</keyword>
<comment type="catalytic activity">
    <reaction evidence="1 6">
        <text>The enzyme specifically hydrolyzes (1-&gt;4)-beta-D-galactosidic linkages in type I arabinogalactans.</text>
        <dbReference type="EC" id="3.2.1.89"/>
    </reaction>
</comment>
<dbReference type="PROSITE" id="PS51257">
    <property type="entry name" value="PROKAR_LIPOPROTEIN"/>
    <property type="match status" value="1"/>
</dbReference>
<dbReference type="SUPFAM" id="SSF49464">
    <property type="entry name" value="Carboxypeptidase regulatory domain-like"/>
    <property type="match status" value="2"/>
</dbReference>
<evidence type="ECO:0000256" key="6">
    <source>
        <dbReference type="RuleBase" id="RU361192"/>
    </source>
</evidence>
<evidence type="ECO:0000256" key="4">
    <source>
        <dbReference type="ARBA" id="ARBA00022801"/>
    </source>
</evidence>
<dbReference type="InterPro" id="IPR044060">
    <property type="entry name" value="Bacterial_rp_domain"/>
</dbReference>
<sequence length="1293" mass="140798">MRKIKVFLIMSLILIGCMRGVAVHAGETGEIINPSFEIWETGEGLDGWTKSADTTAGAVKPVWSENDAQDGNYNLACWAESDYHVDIYQDVKGLEPGYYYLTAYAQNGGGQKSCSLYAGGSGQSYASTMIPVSEGGVTKGWRGVTVRGIEVKEDGALRIGLRTDAYAGNWMKLDNLNLVRETNQETPYEFLKGGDISELTWLEDSGAVFYDENGSPKDALQILADSGFNFARLRLYNAPGKGKGNGTYYCKEGYQDLPDILSLAKRASDKGMELELSFHYSDYWSNGETQNIPKEWQEQIEGMSEEDAVDKLCSLVYDYTYEVMKEMESQGTVPAFVSLGNEIQSGMLFPYGKASSENWKYLARFLTSGSNAVKAASPETKVIIHLDGAGDSSKYTGFFDNCESFGVPYDIIGPSYYPFWTDCDVDTIVVFCNDMVERYDKDIMIMETGYNFNPVLPNGQPGQLSDNGCYSQEGTYGSTPEGQKNFMADLFNGLKSVIDGRCLGDLYWDPVMVEQRGVGWAMLEATDEPDINVISNTTLFDFEHKLLPVGQVYRDSQAGYAEGGISGRLVKAGQNTEGVNRIEGLLRLNGIDHHIQTDAYGYFYLGNIPEGSYNIELLVDGMEYAGNLESLEIEKGKNTVCSLELKGAVLSGKVLDDSGTGVENAAVYASDGTHVFETVTDAEGGYTMQDIPAGTWEIWAEAAGYDASEKTEKTLALGETLSHVDFQIILNSGSITGKVLDQEENPLADVRVSAMADDITVLTFTDENGVYTLSHLKTEKDAAKIYKLNISKAGYVEQEYEAEVLLGQSTQAENVVLKKDMGSVRGKVMDSNGMPAEGVTIAISGTDTYEAVTDENGCYSIAEMTSGTYTVQAEKEGYMKSAALTMEIVYGEQTKADVLVLPDKIEVQNPGFELPANPEDEWDKVPAGWEIEATSNEASGSSVIRQDRSTFGGAFEGQYGLSFWLDEAFAGDVSQQMSGLEPGNYLLRAYVYSGISQDFCLYAKDSSGEIIGSTTIQPSGGYSPVSLVFSLEEEVCSIGFYADTAGSDWAVADQVELGYLRQYEPSYEEPDEKPDFTAPKADVRAIPQEGGSVEAVLMGADEEKGTADWHLIASPAEGYSFVKWVDGNEEEIVISTNPDYMTVLNEDRSFAAVFVKEETPKPDDTPDPDDKPKPDDTPNSDDMPNPDDTLKPDDTSNPDDTPKPDSTPNQDDKPKPDHTSKPGAIQKPGNTAGAGNKTKPGNSSNLQNKSAKAAKTGDETQTGIYLCLMTASGIAALGVFAKKGRKKDRNKGE</sequence>
<feature type="compositionally biased region" description="Polar residues" evidence="7">
    <location>
        <begin position="1239"/>
        <end position="1250"/>
    </location>
</feature>
<dbReference type="InterPro" id="IPR011683">
    <property type="entry name" value="Glyco_hydro_53"/>
</dbReference>
<evidence type="ECO:0000256" key="5">
    <source>
        <dbReference type="ARBA" id="ARBA00023295"/>
    </source>
</evidence>
<keyword evidence="4 6" id="KW-0378">Hydrolase</keyword>
<dbReference type="Gene3D" id="2.60.120.260">
    <property type="entry name" value="Galactose-binding domain-like"/>
    <property type="match status" value="2"/>
</dbReference>
<reference evidence="10 11" key="1">
    <citation type="submission" date="2024-04" db="EMBL/GenBank/DDBJ databases">
        <title>Defined microbial consortia suppress multidrug-resistant proinflammatory Enterobacteriaceae via ecological control.</title>
        <authorList>
            <person name="Furuichi M."/>
            <person name="Kawaguchi T."/>
            <person name="Pust M."/>
            <person name="Yasuma K."/>
            <person name="Plichta D."/>
            <person name="Hasegawa N."/>
            <person name="Ohya T."/>
            <person name="Bhattarai S."/>
            <person name="Sasajima S."/>
            <person name="Aoto Y."/>
            <person name="Tuganbaev T."/>
            <person name="Yaginuma M."/>
            <person name="Ueda M."/>
            <person name="Okahashi N."/>
            <person name="Amafuji K."/>
            <person name="Kiridooshi Y."/>
            <person name="Sugita K."/>
            <person name="Strazar M."/>
            <person name="Skelly A."/>
            <person name="Suda W."/>
            <person name="Hattori M."/>
            <person name="Nakamoto N."/>
            <person name="Caballero S."/>
            <person name="Norman J."/>
            <person name="Olle B."/>
            <person name="Tanoue T."/>
            <person name="Arita M."/>
            <person name="Bucci V."/>
            <person name="Atarashi K."/>
            <person name="Xavier R."/>
            <person name="Honda K."/>
        </authorList>
    </citation>
    <scope>NUCLEOTIDE SEQUENCE [LARGE SCALE GENOMIC DNA]</scope>
    <source>
        <strain evidence="11">k34-0107-D12</strain>
    </source>
</reference>